<dbReference type="eggNOG" id="COG3177">
    <property type="taxonomic scope" value="Bacteria"/>
</dbReference>
<dbReference type="STRING" id="1121022.GCA_000376105_04179"/>
<sequence>MAKAEALFGEGAGIVIGASKHLDETERRGLSIEIMSHEAVDTSAIEGERLDRDSVQSSIRRHLGMATDHRRSSPAEAGIAEMMVDLYQHLPGALEEPVLMNWHRQLMNGRTDFKDVGRYRTHDDPMQIVSGAIYEPKVHFEAPPSKQVGTEMARLMSWLEQSGPRGSTPLPPVTRAGIAHLWFESIHPFEDGNGRVGRAIIEKVLAQGLSAPIITGMSGTLLKYRKAYYQALEDGSHGLEITDWLLWFATKAVEAQKYTLAQVEFIMNKSRLIDSLRGQLNPRQEKALLRLFAAGLDGFTGGLSAAKYMSITDAPPATATRDLNGLSDMGALVRTGERKSTRYHLNIPMGGIPAIRLSDIL</sequence>
<dbReference type="Pfam" id="PF13776">
    <property type="entry name" value="DUF4172"/>
    <property type="match status" value="1"/>
</dbReference>
<keyword evidence="5" id="KW-1185">Reference proteome</keyword>
<dbReference type="PANTHER" id="PTHR13504">
    <property type="entry name" value="FIDO DOMAIN-CONTAINING PROTEIN DDB_G0283145"/>
    <property type="match status" value="1"/>
</dbReference>
<reference evidence="4 5" key="1">
    <citation type="journal article" date="2014" name="Nature">
        <title>Sequential evolution of bacterial morphology by co-option of a developmental regulator.</title>
        <authorList>
            <person name="Jiang C."/>
            <person name="Brown P.J."/>
            <person name="Ducret A."/>
            <person name="Brun Y.V."/>
        </authorList>
    </citation>
    <scope>NUCLEOTIDE SEQUENCE [LARGE SCALE GENOMIC DNA]</scope>
    <source>
        <strain evidence="4 5">DSM 16100</strain>
    </source>
</reference>
<dbReference type="EMBL" id="AWGB01000082">
    <property type="protein sequence ID" value="ESQ81900.1"/>
    <property type="molecule type" value="Genomic_DNA"/>
</dbReference>
<dbReference type="Gene3D" id="1.10.3290.10">
    <property type="entry name" value="Fido-like domain"/>
    <property type="match status" value="1"/>
</dbReference>
<feature type="domain" description="Fido" evidence="3">
    <location>
        <begin position="94"/>
        <end position="250"/>
    </location>
</feature>
<dbReference type="AlphaFoldDB" id="V4P9H2"/>
<keyword evidence="2" id="KW-0067">ATP-binding</keyword>
<evidence type="ECO:0000313" key="5">
    <source>
        <dbReference type="Proteomes" id="UP000017837"/>
    </source>
</evidence>
<evidence type="ECO:0000256" key="2">
    <source>
        <dbReference type="PIRSR" id="PIRSR640198-2"/>
    </source>
</evidence>
<feature type="binding site" evidence="2">
    <location>
        <begin position="191"/>
        <end position="198"/>
    </location>
    <ligand>
        <name>ATP</name>
        <dbReference type="ChEBI" id="CHEBI:30616"/>
    </ligand>
</feature>
<dbReference type="InterPro" id="IPR036388">
    <property type="entry name" value="WH-like_DNA-bd_sf"/>
</dbReference>
<feature type="binding site" evidence="2">
    <location>
        <begin position="228"/>
        <end position="229"/>
    </location>
    <ligand>
        <name>ATP</name>
        <dbReference type="ChEBI" id="CHEBI:30616"/>
    </ligand>
</feature>
<dbReference type="SUPFAM" id="SSF140931">
    <property type="entry name" value="Fic-like"/>
    <property type="match status" value="1"/>
</dbReference>
<name>V4P9H2_9CAUL</name>
<feature type="active site" evidence="1">
    <location>
        <position position="187"/>
    </location>
</feature>
<keyword evidence="2" id="KW-0547">Nucleotide-binding</keyword>
<dbReference type="InterPro" id="IPR003812">
    <property type="entry name" value="Fido"/>
</dbReference>
<gene>
    <name evidence="4" type="ORF">ABENE_21430</name>
</gene>
<evidence type="ECO:0000256" key="1">
    <source>
        <dbReference type="PIRSR" id="PIRSR640198-1"/>
    </source>
</evidence>
<dbReference type="Gene3D" id="1.10.10.10">
    <property type="entry name" value="Winged helix-like DNA-binding domain superfamily/Winged helix DNA-binding domain"/>
    <property type="match status" value="1"/>
</dbReference>
<proteinExistence type="predicted"/>
<dbReference type="PROSITE" id="PS51459">
    <property type="entry name" value="FIDO"/>
    <property type="match status" value="1"/>
</dbReference>
<protein>
    <recommendedName>
        <fullName evidence="3">Fido domain-containing protein</fullName>
    </recommendedName>
</protein>
<dbReference type="InterPro" id="IPR040198">
    <property type="entry name" value="Fido_containing"/>
</dbReference>
<evidence type="ECO:0000313" key="4">
    <source>
        <dbReference type="EMBL" id="ESQ81900.1"/>
    </source>
</evidence>
<dbReference type="InterPro" id="IPR036597">
    <property type="entry name" value="Fido-like_dom_sf"/>
</dbReference>
<dbReference type="InterPro" id="IPR025230">
    <property type="entry name" value="DUF4172"/>
</dbReference>
<organism evidence="4 5">
    <name type="scientific">Asticcacaulis benevestitus DSM 16100 = ATCC BAA-896</name>
    <dbReference type="NCBI Taxonomy" id="1121022"/>
    <lineage>
        <taxon>Bacteria</taxon>
        <taxon>Pseudomonadati</taxon>
        <taxon>Pseudomonadota</taxon>
        <taxon>Alphaproteobacteria</taxon>
        <taxon>Caulobacterales</taxon>
        <taxon>Caulobacteraceae</taxon>
        <taxon>Asticcacaulis</taxon>
    </lineage>
</organism>
<dbReference type="PATRIC" id="fig|1121022.4.peg.4390"/>
<accession>V4P9H2</accession>
<evidence type="ECO:0000259" key="3">
    <source>
        <dbReference type="PROSITE" id="PS51459"/>
    </source>
</evidence>
<dbReference type="Proteomes" id="UP000017837">
    <property type="component" value="Unassembled WGS sequence"/>
</dbReference>
<dbReference type="Pfam" id="PF02661">
    <property type="entry name" value="Fic"/>
    <property type="match status" value="1"/>
</dbReference>
<dbReference type="PANTHER" id="PTHR13504:SF33">
    <property type="entry name" value="FIC FAMILY PROTEIN"/>
    <property type="match status" value="1"/>
</dbReference>
<comment type="caution">
    <text evidence="4">The sequence shown here is derived from an EMBL/GenBank/DDBJ whole genome shotgun (WGS) entry which is preliminary data.</text>
</comment>
<dbReference type="GO" id="GO:0005524">
    <property type="term" value="F:ATP binding"/>
    <property type="evidence" value="ECO:0007669"/>
    <property type="project" value="UniProtKB-KW"/>
</dbReference>